<proteinExistence type="predicted"/>
<dbReference type="EMBL" id="FMHW01000002">
    <property type="protein sequence ID" value="SCL38615.1"/>
    <property type="molecule type" value="Genomic_DNA"/>
</dbReference>
<dbReference type="AlphaFoldDB" id="A0A1C6TAX1"/>
<protein>
    <submittedName>
        <fullName evidence="1">Uncharacterized protein</fullName>
    </submittedName>
</protein>
<name>A0A1C6TAX1_9ACTN</name>
<evidence type="ECO:0000313" key="2">
    <source>
        <dbReference type="Proteomes" id="UP000198959"/>
    </source>
</evidence>
<organism evidence="1 2">
    <name type="scientific">Micromonospora pallida</name>
    <dbReference type="NCBI Taxonomy" id="145854"/>
    <lineage>
        <taxon>Bacteria</taxon>
        <taxon>Bacillati</taxon>
        <taxon>Actinomycetota</taxon>
        <taxon>Actinomycetes</taxon>
        <taxon>Micromonosporales</taxon>
        <taxon>Micromonosporaceae</taxon>
        <taxon>Micromonospora</taxon>
    </lineage>
</organism>
<dbReference type="Proteomes" id="UP000198959">
    <property type="component" value="Unassembled WGS sequence"/>
</dbReference>
<accession>A0A1C6TAX1</accession>
<dbReference type="RefSeq" id="WP_091648127.1">
    <property type="nucleotide sequence ID" value="NZ_FMHW01000002.1"/>
</dbReference>
<reference evidence="2" key="1">
    <citation type="submission" date="2016-06" db="EMBL/GenBank/DDBJ databases">
        <authorList>
            <person name="Varghese N."/>
            <person name="Submissions Spin"/>
        </authorList>
    </citation>
    <scope>NUCLEOTIDE SEQUENCE [LARGE SCALE GENOMIC DNA]</scope>
    <source>
        <strain evidence="2">DSM 43817</strain>
    </source>
</reference>
<evidence type="ECO:0000313" key="1">
    <source>
        <dbReference type="EMBL" id="SCL38615.1"/>
    </source>
</evidence>
<keyword evidence="2" id="KW-1185">Reference proteome</keyword>
<gene>
    <name evidence="1" type="ORF">GA0074692_5073</name>
</gene>
<sequence length="65" mass="6779">MEGSGTGQSDDGRRAVRMLRRVALCVDAAGMVAVLMGRQDAATCAGILAVVLRCVAECREGAARR</sequence>